<sequence>MEEIVKSAKIIAIGDEGINNLKHIEEDIIGNMDIDKIEINQDVDKDYIRSIFDGIEMLFLIYSSEDKRTSDIVKAISYMSTERRVLSIGINTSSNDKKEEMGVNREFRLHAEELSEFTNMMNLIVESISDLTLLYLDRTDLKEVIANEKGIGYSYVEFKPNDDYYDVAKNIIGSMKSIGNEFLNKKSLMFIEGKISLEDVNKLTDCINDVKEEKYDIIFSLNLKGNDDNKVKIGLIHN</sequence>
<evidence type="ECO:0000256" key="1">
    <source>
        <dbReference type="ARBA" id="ARBA00022741"/>
    </source>
</evidence>
<name>A0ABS4E8C8_9FIRM</name>
<comment type="caution">
    <text evidence="3">The sequence shown here is derived from an EMBL/GenBank/DDBJ whole genome shotgun (WGS) entry which is preliminary data.</text>
</comment>
<keyword evidence="2" id="KW-0342">GTP-binding</keyword>
<protein>
    <recommendedName>
        <fullName evidence="5">Cell division protein FtsZ</fullName>
    </recommendedName>
</protein>
<evidence type="ECO:0008006" key="5">
    <source>
        <dbReference type="Google" id="ProtNLM"/>
    </source>
</evidence>
<dbReference type="EMBL" id="JAGGJX010000001">
    <property type="protein sequence ID" value="MBP1854200.1"/>
    <property type="molecule type" value="Genomic_DNA"/>
</dbReference>
<dbReference type="Proteomes" id="UP000767291">
    <property type="component" value="Unassembled WGS sequence"/>
</dbReference>
<keyword evidence="4" id="KW-1185">Reference proteome</keyword>
<evidence type="ECO:0000256" key="2">
    <source>
        <dbReference type="ARBA" id="ARBA00023134"/>
    </source>
</evidence>
<gene>
    <name evidence="3" type="ORF">J2Z43_000590</name>
</gene>
<evidence type="ECO:0000313" key="3">
    <source>
        <dbReference type="EMBL" id="MBP1854200.1"/>
    </source>
</evidence>
<dbReference type="Gene3D" id="3.30.1330.20">
    <property type="entry name" value="Tubulin/FtsZ, C-terminal domain"/>
    <property type="match status" value="1"/>
</dbReference>
<keyword evidence="1" id="KW-0547">Nucleotide-binding</keyword>
<proteinExistence type="predicted"/>
<evidence type="ECO:0000313" key="4">
    <source>
        <dbReference type="Proteomes" id="UP000767291"/>
    </source>
</evidence>
<reference evidence="3 4" key="1">
    <citation type="submission" date="2021-03" db="EMBL/GenBank/DDBJ databases">
        <title>Genomic Encyclopedia of Type Strains, Phase IV (KMG-IV): sequencing the most valuable type-strain genomes for metagenomic binning, comparative biology and taxonomic classification.</title>
        <authorList>
            <person name="Goeker M."/>
        </authorList>
    </citation>
    <scope>NUCLEOTIDE SEQUENCE [LARGE SCALE GENOMIC DNA]</scope>
    <source>
        <strain evidence="3 4">DSM 1289</strain>
    </source>
</reference>
<organism evidence="3 4">
    <name type="scientific">Metaclostridioides mangenotii</name>
    <dbReference type="NCBI Taxonomy" id="1540"/>
    <lineage>
        <taxon>Bacteria</taxon>
        <taxon>Bacillati</taxon>
        <taxon>Bacillota</taxon>
        <taxon>Clostridia</taxon>
        <taxon>Peptostreptococcales</taxon>
        <taxon>Peptostreptococcaceae</taxon>
        <taxon>Metaclostridioides</taxon>
    </lineage>
</organism>
<dbReference type="RefSeq" id="WP_209455758.1">
    <property type="nucleotide sequence ID" value="NZ_BAAACS010000017.1"/>
</dbReference>
<accession>A0ABS4E8C8</accession>
<dbReference type="InterPro" id="IPR037103">
    <property type="entry name" value="Tubulin/FtsZ-like_C"/>
</dbReference>